<reference evidence="3 4" key="1">
    <citation type="submission" date="2024-03" db="EMBL/GenBank/DDBJ databases">
        <title>Complete Genome Sequence and Annotation of Ignatzschineria larvae DSM 13226.</title>
        <authorList>
            <person name="Cantrell E."/>
            <person name="Burcham Z.M."/>
        </authorList>
    </citation>
    <scope>NUCLEOTIDE SEQUENCE [LARGE SCALE GENOMIC DNA]</scope>
    <source>
        <strain evidence="3 4">DSM 13226</strain>
    </source>
</reference>
<dbReference type="EMBL" id="CP150637">
    <property type="protein sequence ID" value="WZW87235.1"/>
    <property type="molecule type" value="Genomic_DNA"/>
</dbReference>
<organism evidence="3 4">
    <name type="scientific">Ignatzschineria larvae DSM 13226</name>
    <dbReference type="NCBI Taxonomy" id="1111732"/>
    <lineage>
        <taxon>Bacteria</taxon>
        <taxon>Pseudomonadati</taxon>
        <taxon>Pseudomonadota</taxon>
        <taxon>Gammaproteobacteria</taxon>
        <taxon>Cardiobacteriales</taxon>
        <taxon>Ignatzschineriaceae</taxon>
        <taxon>Ignatzschineria</taxon>
    </lineage>
</organism>
<keyword evidence="1" id="KW-0812">Transmembrane</keyword>
<keyword evidence="1" id="KW-0472">Membrane</keyword>
<keyword evidence="1" id="KW-1133">Transmembrane helix</keyword>
<dbReference type="Pfam" id="PF13018">
    <property type="entry name" value="ESPR"/>
    <property type="match status" value="1"/>
</dbReference>
<feature type="transmembrane region" description="Helical" evidence="1">
    <location>
        <begin position="35"/>
        <end position="52"/>
    </location>
</feature>
<name>A0ABZ3BXJ5_9GAMM</name>
<dbReference type="Proteomes" id="UP001449178">
    <property type="component" value="Chromosome"/>
</dbReference>
<evidence type="ECO:0000313" key="3">
    <source>
        <dbReference type="EMBL" id="WZW87235.1"/>
    </source>
</evidence>
<keyword evidence="4" id="KW-1185">Reference proteome</keyword>
<sequence length="179" mass="20128">MNRIYSVVWNYFKEDYVVASELASRKRVKSKISKMAIMAFTFISLLGFPVLSQEVVTDHENILDKDQLLDPIPMLPKNSIDQVVSDNSEEKQDWEEEEMLKKARLVDNQPSILLRNDMRANLLPDDEQIRIGKDANTVGAYAIAIGASAQVKAQGGNSYWERCECFSGCSRSGMGGLCE</sequence>
<evidence type="ECO:0000313" key="4">
    <source>
        <dbReference type="Proteomes" id="UP001449178"/>
    </source>
</evidence>
<feature type="domain" description="ESPR" evidence="2">
    <location>
        <begin position="1"/>
        <end position="31"/>
    </location>
</feature>
<evidence type="ECO:0000256" key="1">
    <source>
        <dbReference type="SAM" id="Phobius"/>
    </source>
</evidence>
<proteinExistence type="predicted"/>
<dbReference type="InterPro" id="IPR024973">
    <property type="entry name" value="ESPR"/>
</dbReference>
<protein>
    <submittedName>
        <fullName evidence="3">ESPR-type extended signal peptide-containing protein</fullName>
    </submittedName>
</protein>
<gene>
    <name evidence="3" type="ORF">WMO13_07580</name>
</gene>
<dbReference type="RefSeq" id="WP_026879350.1">
    <property type="nucleotide sequence ID" value="NZ_AZOD01000034.1"/>
</dbReference>
<accession>A0ABZ3BXJ5</accession>
<evidence type="ECO:0000259" key="2">
    <source>
        <dbReference type="Pfam" id="PF13018"/>
    </source>
</evidence>